<evidence type="ECO:0000259" key="2">
    <source>
        <dbReference type="PROSITE" id="PS50003"/>
    </source>
</evidence>
<feature type="compositionally biased region" description="Polar residues" evidence="1">
    <location>
        <begin position="295"/>
        <end position="311"/>
    </location>
</feature>
<keyword evidence="4" id="KW-1185">Reference proteome</keyword>
<feature type="region of interest" description="Disordered" evidence="1">
    <location>
        <begin position="381"/>
        <end position="426"/>
    </location>
</feature>
<dbReference type="SUPFAM" id="SSF50729">
    <property type="entry name" value="PH domain-like"/>
    <property type="match status" value="1"/>
</dbReference>
<evidence type="ECO:0000313" key="3">
    <source>
        <dbReference type="EMBL" id="ORZ13632.1"/>
    </source>
</evidence>
<dbReference type="SMART" id="SM00233">
    <property type="entry name" value="PH"/>
    <property type="match status" value="1"/>
</dbReference>
<gene>
    <name evidence="3" type="ORF">BCR42DRAFT_67634</name>
</gene>
<name>A0A1X2IDG0_9FUNG</name>
<dbReference type="Proteomes" id="UP000193560">
    <property type="component" value="Unassembled WGS sequence"/>
</dbReference>
<organism evidence="3 4">
    <name type="scientific">Absidia repens</name>
    <dbReference type="NCBI Taxonomy" id="90262"/>
    <lineage>
        <taxon>Eukaryota</taxon>
        <taxon>Fungi</taxon>
        <taxon>Fungi incertae sedis</taxon>
        <taxon>Mucoromycota</taxon>
        <taxon>Mucoromycotina</taxon>
        <taxon>Mucoromycetes</taxon>
        <taxon>Mucorales</taxon>
        <taxon>Cunninghamellaceae</taxon>
        <taxon>Absidia</taxon>
    </lineage>
</organism>
<feature type="compositionally biased region" description="Low complexity" evidence="1">
    <location>
        <begin position="247"/>
        <end position="263"/>
    </location>
</feature>
<feature type="compositionally biased region" description="Basic residues" evidence="1">
    <location>
        <begin position="384"/>
        <end position="394"/>
    </location>
</feature>
<feature type="region of interest" description="Disordered" evidence="1">
    <location>
        <begin position="493"/>
        <end position="533"/>
    </location>
</feature>
<feature type="region of interest" description="Disordered" evidence="1">
    <location>
        <begin position="669"/>
        <end position="780"/>
    </location>
</feature>
<proteinExistence type="predicted"/>
<dbReference type="OrthoDB" id="2412252at2759"/>
<sequence length="799" mass="90461">MAYRNSLLSLYPSSPPIDATTNTTKADLTAQFEEELPATAPVFEGHLYLRTDKKQWQWRLFRFDGTSFTCLSTRKVKLPPNTHVDSPLNDQMLLQSLPSFTSTSLTSPLLATPKSRSRHKLHSSTTSPLASYYQLPKWTVDIVNISAVSVLKPSSSNGGSKKKKLPVLSQKQSRCFCVRTFDGNCYIMKAQKQKDLERWLFVLTKMWKFALAMKLQLSSQQPQHQQILQQQHQQSYVHSSSLISTQSQQQIMSQQHMQSQDSITLSRRHQRPQHTTLEESNIVNNPLSLMKSYQQMTSGISSHPTTTPASNTHHHTSKSTLDYEKRYQHPILSVEKSECIDAWRQSLCELMAYDSQLQVSVPPPIESIPDDDQVSIISDMTSISHRKPTLRRRASIASSSSKRSARSSKMKPRVNTAAPRLKKKRSNDVKNWIEPRKIDNHNGTAPLMPIGTSLAPISSSTPAAIPSTISQPHVPPPADTYHVGYFQDCQTTARSSSMTSLDLDGNDGRIDDENDDERKRLDHNDKINNKNTTTGMEDRHVKYHHSTRSKPINVTNANLQIPDTVGTTLSPSHHHYQQTSSNDAHPVHRSLDNIASSSANYIPSSLTTTSPLYSLAHIDTHQIQQDDEEEISLADLQRSLKRTNLQHASGAVPSSSSSTVPTHYRQVPYNHHHHQQQQQQQQHQHHAHQYHQYQHYAPSSSSGMPITAPAIPPIPCNNTSNQPAILSRPFIQTHRGGNSNGSSTDFYRQPNRKWKKQPDQQQQQQQKQHDQRRNSWASSCEQKKMIPLRQSVHLDTVHW</sequence>
<reference evidence="3 4" key="1">
    <citation type="submission" date="2016-07" db="EMBL/GenBank/DDBJ databases">
        <title>Pervasive Adenine N6-methylation of Active Genes in Fungi.</title>
        <authorList>
            <consortium name="DOE Joint Genome Institute"/>
            <person name="Mondo S.J."/>
            <person name="Dannebaum R.O."/>
            <person name="Kuo R.C."/>
            <person name="Labutti K."/>
            <person name="Haridas S."/>
            <person name="Kuo A."/>
            <person name="Salamov A."/>
            <person name="Ahrendt S.R."/>
            <person name="Lipzen A."/>
            <person name="Sullivan W."/>
            <person name="Andreopoulos W.B."/>
            <person name="Clum A."/>
            <person name="Lindquist E."/>
            <person name="Daum C."/>
            <person name="Ramamoorthy G.K."/>
            <person name="Gryganskyi A."/>
            <person name="Culley D."/>
            <person name="Magnuson J.K."/>
            <person name="James T.Y."/>
            <person name="O'Malley M.A."/>
            <person name="Stajich J.E."/>
            <person name="Spatafora J.W."/>
            <person name="Visel A."/>
            <person name="Grigoriev I.V."/>
        </authorList>
    </citation>
    <scope>NUCLEOTIDE SEQUENCE [LARGE SCALE GENOMIC DNA]</scope>
    <source>
        <strain evidence="3 4">NRRL 1336</strain>
    </source>
</reference>
<dbReference type="InterPro" id="IPR001849">
    <property type="entry name" value="PH_domain"/>
</dbReference>
<evidence type="ECO:0000313" key="4">
    <source>
        <dbReference type="Proteomes" id="UP000193560"/>
    </source>
</evidence>
<dbReference type="AlphaFoldDB" id="A0A1X2IDG0"/>
<feature type="region of interest" description="Disordered" evidence="1">
    <location>
        <begin position="247"/>
        <end position="282"/>
    </location>
</feature>
<feature type="compositionally biased region" description="Basic and acidic residues" evidence="1">
    <location>
        <begin position="506"/>
        <end position="528"/>
    </location>
</feature>
<comment type="caution">
    <text evidence="3">The sequence shown here is derived from an EMBL/GenBank/DDBJ whole genome shotgun (WGS) entry which is preliminary data.</text>
</comment>
<evidence type="ECO:0000256" key="1">
    <source>
        <dbReference type="SAM" id="MobiDB-lite"/>
    </source>
</evidence>
<accession>A0A1X2IDG0</accession>
<feature type="compositionally biased region" description="Polar residues" evidence="1">
    <location>
        <begin position="273"/>
        <end position="282"/>
    </location>
</feature>
<feature type="region of interest" description="Disordered" evidence="1">
    <location>
        <begin position="295"/>
        <end position="321"/>
    </location>
</feature>
<dbReference type="PROSITE" id="PS50003">
    <property type="entry name" value="PH_DOMAIN"/>
    <property type="match status" value="1"/>
</dbReference>
<dbReference type="EMBL" id="MCGE01000016">
    <property type="protein sequence ID" value="ORZ13632.1"/>
    <property type="molecule type" value="Genomic_DNA"/>
</dbReference>
<protein>
    <recommendedName>
        <fullName evidence="2">PH domain-containing protein</fullName>
    </recommendedName>
</protein>
<feature type="compositionally biased region" description="Polar residues" evidence="1">
    <location>
        <begin position="735"/>
        <end position="746"/>
    </location>
</feature>
<feature type="domain" description="PH" evidence="2">
    <location>
        <begin position="40"/>
        <end position="208"/>
    </location>
</feature>
<feature type="compositionally biased region" description="Basic residues" evidence="1">
    <location>
        <begin position="403"/>
        <end position="412"/>
    </location>
</feature>